<gene>
    <name evidence="7" type="ORF">HPC62_03830</name>
</gene>
<protein>
    <submittedName>
        <fullName evidence="7">Dioxygenase</fullName>
    </submittedName>
</protein>
<evidence type="ECO:0000259" key="6">
    <source>
        <dbReference type="Pfam" id="PF02900"/>
    </source>
</evidence>
<evidence type="ECO:0000313" key="7">
    <source>
        <dbReference type="EMBL" id="QKD81423.1"/>
    </source>
</evidence>
<dbReference type="CDD" id="cd07363">
    <property type="entry name" value="45_DOPA_Dioxygenase"/>
    <property type="match status" value="1"/>
</dbReference>
<dbReference type="GO" id="GO:0008270">
    <property type="term" value="F:zinc ion binding"/>
    <property type="evidence" value="ECO:0007669"/>
    <property type="project" value="InterPro"/>
</dbReference>
<dbReference type="PANTHER" id="PTHR30096:SF0">
    <property type="entry name" value="4,5-DOPA DIOXYGENASE EXTRADIOL-LIKE PROTEIN"/>
    <property type="match status" value="1"/>
</dbReference>
<dbReference type="SUPFAM" id="SSF53213">
    <property type="entry name" value="LigB-like"/>
    <property type="match status" value="1"/>
</dbReference>
<proteinExistence type="inferred from homology"/>
<evidence type="ECO:0000313" key="8">
    <source>
        <dbReference type="Proteomes" id="UP000505210"/>
    </source>
</evidence>
<name>A0A6M8BE14_9CYAN</name>
<evidence type="ECO:0000256" key="2">
    <source>
        <dbReference type="ARBA" id="ARBA00007581"/>
    </source>
</evidence>
<dbReference type="GO" id="GO:0008198">
    <property type="term" value="F:ferrous iron binding"/>
    <property type="evidence" value="ECO:0007669"/>
    <property type="project" value="InterPro"/>
</dbReference>
<keyword evidence="8" id="KW-1185">Reference proteome</keyword>
<evidence type="ECO:0000256" key="5">
    <source>
        <dbReference type="ARBA" id="ARBA00023002"/>
    </source>
</evidence>
<reference evidence="7 8" key="1">
    <citation type="submission" date="2020-05" db="EMBL/GenBank/DDBJ databases">
        <title>Complete genome sequence of of a novel Thermoleptolyngbya strain isolated from hot springs of Ganzi, Sichuan China.</title>
        <authorList>
            <person name="Tang J."/>
            <person name="Daroch M."/>
            <person name="Li L."/>
            <person name="Waleron K."/>
            <person name="Waleron M."/>
            <person name="Waleron M."/>
        </authorList>
    </citation>
    <scope>NUCLEOTIDE SEQUENCE [LARGE SCALE GENOMIC DNA]</scope>
    <source>
        <strain evidence="7 8">PKUAC-SCTA183</strain>
    </source>
</reference>
<dbReference type="RefSeq" id="WP_172353820.1">
    <property type="nucleotide sequence ID" value="NZ_CP053661.1"/>
</dbReference>
<feature type="domain" description="Extradiol ring-cleavage dioxygenase class III enzyme subunit B" evidence="6">
    <location>
        <begin position="33"/>
        <end position="249"/>
    </location>
</feature>
<keyword evidence="7" id="KW-0223">Dioxygenase</keyword>
<dbReference type="InterPro" id="IPR014436">
    <property type="entry name" value="Extradiol_dOase_DODA"/>
</dbReference>
<dbReference type="GO" id="GO:0016702">
    <property type="term" value="F:oxidoreductase activity, acting on single donors with incorporation of molecular oxygen, incorporation of two atoms of oxygen"/>
    <property type="evidence" value="ECO:0007669"/>
    <property type="project" value="UniProtKB-ARBA"/>
</dbReference>
<dbReference type="KEGG" id="theu:HPC62_03830"/>
<evidence type="ECO:0000256" key="4">
    <source>
        <dbReference type="ARBA" id="ARBA00022833"/>
    </source>
</evidence>
<keyword evidence="5" id="KW-0560">Oxidoreductase</keyword>
<sequence length="259" mass="27798">MSLPTLFVSHGAPDLPLYETAPAVEFLKHLGAQWPRPKSILAVSAHWETRSPAVSIAPHPETIHDFGGFPPETYAFQYPAPGAPELAERVEKLLTQAGMSVTLDPSRGLDHGAWEPLMLMYPAADIPVTQLSVQPRLGTAHHLQLGRAIAPLREDDVLILASGAATHNLRAFGGYAFDAAPPAWVAAFDQWLAAAIAQGDTDALLHYRQVAPHAADNHPSEEHFLPLLVAMGAGGDRGIQLHHSTTYGILSMAAYGLVQ</sequence>
<comment type="cofactor">
    <cofactor evidence="1">
        <name>Zn(2+)</name>
        <dbReference type="ChEBI" id="CHEBI:29105"/>
    </cofactor>
</comment>
<evidence type="ECO:0000256" key="1">
    <source>
        <dbReference type="ARBA" id="ARBA00001947"/>
    </source>
</evidence>
<keyword evidence="4" id="KW-0862">Zinc</keyword>
<dbReference type="Gene3D" id="3.40.830.10">
    <property type="entry name" value="LigB-like"/>
    <property type="match status" value="1"/>
</dbReference>
<evidence type="ECO:0000256" key="3">
    <source>
        <dbReference type="ARBA" id="ARBA00022723"/>
    </source>
</evidence>
<accession>A0A6M8BE14</accession>
<dbReference type="Proteomes" id="UP000505210">
    <property type="component" value="Chromosome"/>
</dbReference>
<comment type="similarity">
    <text evidence="2">Belongs to the DODA-type extradiol aromatic ring-opening dioxygenase family.</text>
</comment>
<dbReference type="Pfam" id="PF02900">
    <property type="entry name" value="LigB"/>
    <property type="match status" value="1"/>
</dbReference>
<keyword evidence="3" id="KW-0479">Metal-binding</keyword>
<dbReference type="EMBL" id="CP053661">
    <property type="protein sequence ID" value="QKD81423.1"/>
    <property type="molecule type" value="Genomic_DNA"/>
</dbReference>
<organism evidence="7 8">
    <name type="scientific">Thermoleptolyngbya sichuanensis A183</name>
    <dbReference type="NCBI Taxonomy" id="2737172"/>
    <lineage>
        <taxon>Bacteria</taxon>
        <taxon>Bacillati</taxon>
        <taxon>Cyanobacteriota</taxon>
        <taxon>Cyanophyceae</taxon>
        <taxon>Oculatellales</taxon>
        <taxon>Oculatellaceae</taxon>
        <taxon>Thermoleptolyngbya</taxon>
        <taxon>Thermoleptolyngbya sichuanensis</taxon>
    </lineage>
</organism>
<dbReference type="InterPro" id="IPR004183">
    <property type="entry name" value="Xdiol_dOase_suB"/>
</dbReference>
<dbReference type="PANTHER" id="PTHR30096">
    <property type="entry name" value="4,5-DOPA DIOXYGENASE EXTRADIOL-LIKE PROTEIN"/>
    <property type="match status" value="1"/>
</dbReference>
<dbReference type="AlphaFoldDB" id="A0A6M8BE14"/>
<dbReference type="PIRSF" id="PIRSF006157">
    <property type="entry name" value="Doxgns_DODA"/>
    <property type="match status" value="1"/>
</dbReference>